<organism evidence="9 10">
    <name type="scientific">Thalassomonas actiniarum</name>
    <dbReference type="NCBI Taxonomy" id="485447"/>
    <lineage>
        <taxon>Bacteria</taxon>
        <taxon>Pseudomonadati</taxon>
        <taxon>Pseudomonadota</taxon>
        <taxon>Gammaproteobacteria</taxon>
        <taxon>Alteromonadales</taxon>
        <taxon>Colwelliaceae</taxon>
        <taxon>Thalassomonas</taxon>
    </lineage>
</organism>
<keyword evidence="7 8" id="KW-0472">Membrane</keyword>
<evidence type="ECO:0000256" key="3">
    <source>
        <dbReference type="ARBA" id="ARBA00022475"/>
    </source>
</evidence>
<dbReference type="Proteomes" id="UP000032568">
    <property type="component" value="Chromosome pTact"/>
</dbReference>
<feature type="transmembrane region" description="Helical" evidence="8">
    <location>
        <begin position="83"/>
        <end position="111"/>
    </location>
</feature>
<dbReference type="AlphaFoldDB" id="A0AAF0C652"/>
<feature type="transmembrane region" description="Helical" evidence="8">
    <location>
        <begin position="28"/>
        <end position="45"/>
    </location>
</feature>
<keyword evidence="3" id="KW-1003">Cell membrane</keyword>
<keyword evidence="6" id="KW-0843">Virulence</keyword>
<name>A0AAF0C652_9GAMM</name>
<dbReference type="PRINTS" id="PR00950">
    <property type="entry name" value="TYPE3IMSPROT"/>
</dbReference>
<evidence type="ECO:0000256" key="1">
    <source>
        <dbReference type="ARBA" id="ARBA00004651"/>
    </source>
</evidence>
<reference evidence="9 10" key="1">
    <citation type="journal article" date="2015" name="Genome Announc.">
        <title>Draft Genome Sequences of Marine Isolates of Thalassomonas viridans and Thalassomonas actiniarum.</title>
        <authorList>
            <person name="Olonade I."/>
            <person name="van Zyl L.J."/>
            <person name="Trindade M."/>
        </authorList>
    </citation>
    <scope>NUCLEOTIDE SEQUENCE [LARGE SCALE GENOMIC DNA]</scope>
    <source>
        <strain evidence="9 10">A5K-106</strain>
    </source>
</reference>
<keyword evidence="4 8" id="KW-0812">Transmembrane</keyword>
<proteinExistence type="inferred from homology"/>
<dbReference type="EMBL" id="CP059736">
    <property type="protein sequence ID" value="WDE02233.1"/>
    <property type="molecule type" value="Genomic_DNA"/>
</dbReference>
<dbReference type="GO" id="GO:0009306">
    <property type="term" value="P:protein secretion"/>
    <property type="evidence" value="ECO:0007669"/>
    <property type="project" value="InterPro"/>
</dbReference>
<evidence type="ECO:0000313" key="10">
    <source>
        <dbReference type="Proteomes" id="UP000032568"/>
    </source>
</evidence>
<dbReference type="NCBIfam" id="TIGR01404">
    <property type="entry name" value="FlhB_rel_III"/>
    <property type="match status" value="1"/>
</dbReference>
<gene>
    <name evidence="9" type="primary">sctU</name>
    <name evidence="9" type="ORF">SG35_031245</name>
</gene>
<dbReference type="SUPFAM" id="SSF160544">
    <property type="entry name" value="EscU C-terminal domain-like"/>
    <property type="match status" value="1"/>
</dbReference>
<evidence type="ECO:0000256" key="5">
    <source>
        <dbReference type="ARBA" id="ARBA00022989"/>
    </source>
</evidence>
<dbReference type="Gene3D" id="3.40.1690.10">
    <property type="entry name" value="secretion proteins EscU"/>
    <property type="match status" value="1"/>
</dbReference>
<evidence type="ECO:0000313" key="9">
    <source>
        <dbReference type="EMBL" id="WDE02233.1"/>
    </source>
</evidence>
<dbReference type="Pfam" id="PF01312">
    <property type="entry name" value="Bac_export_2"/>
    <property type="match status" value="1"/>
</dbReference>
<evidence type="ECO:0000256" key="4">
    <source>
        <dbReference type="ARBA" id="ARBA00022692"/>
    </source>
</evidence>
<dbReference type="Gene3D" id="6.10.250.2080">
    <property type="match status" value="1"/>
</dbReference>
<dbReference type="KEGG" id="tact:SG35_031245"/>
<protein>
    <submittedName>
        <fullName evidence="9">Type III secretion system export apparatus subunit SctU</fullName>
    </submittedName>
</protein>
<dbReference type="RefSeq" id="WP_044831082.1">
    <property type="nucleotide sequence ID" value="NZ_CP059736.1"/>
</dbReference>
<comment type="similarity">
    <text evidence="2">Belongs to the type III secretion exporter family.</text>
</comment>
<accession>A0AAF0C652</accession>
<evidence type="ECO:0000256" key="2">
    <source>
        <dbReference type="ARBA" id="ARBA00010690"/>
    </source>
</evidence>
<evidence type="ECO:0000256" key="6">
    <source>
        <dbReference type="ARBA" id="ARBA00023026"/>
    </source>
</evidence>
<dbReference type="GO" id="GO:0005886">
    <property type="term" value="C:plasma membrane"/>
    <property type="evidence" value="ECO:0007669"/>
    <property type="project" value="UniProtKB-SubCell"/>
</dbReference>
<comment type="subcellular location">
    <subcellularLocation>
        <location evidence="1">Cell membrane</location>
        <topology evidence="1">Multi-pass membrane protein</topology>
    </subcellularLocation>
</comment>
<evidence type="ECO:0000256" key="8">
    <source>
        <dbReference type="SAM" id="Phobius"/>
    </source>
</evidence>
<dbReference type="InterPro" id="IPR006135">
    <property type="entry name" value="T3SS_substrate_exporter"/>
</dbReference>
<reference evidence="9 10" key="2">
    <citation type="journal article" date="2022" name="Mar. Drugs">
        <title>Bioassay-Guided Fractionation Leads to the Detection of Cholic Acid Generated by the Rare Thalassomonas sp.</title>
        <authorList>
            <person name="Pheiffer F."/>
            <person name="Schneider Y.K."/>
            <person name="Hansen E.H."/>
            <person name="Andersen J.H."/>
            <person name="Isaksson J."/>
            <person name="Busche T."/>
            <person name="R C."/>
            <person name="Kalinowski J."/>
            <person name="Zyl L.V."/>
            <person name="Trindade M."/>
        </authorList>
    </citation>
    <scope>NUCLEOTIDE SEQUENCE [LARGE SCALE GENOMIC DNA]</scope>
    <source>
        <strain evidence="9 10">A5K-106</strain>
    </source>
</reference>
<dbReference type="InterPro" id="IPR006307">
    <property type="entry name" value="BsaZ-like"/>
</dbReference>
<dbReference type="PANTHER" id="PTHR30531:SF14">
    <property type="entry name" value="SURFACE PRESENTATION OF ANTIGENS PROTEIN SPAS"/>
    <property type="match status" value="1"/>
</dbReference>
<evidence type="ECO:0000256" key="7">
    <source>
        <dbReference type="ARBA" id="ARBA00023136"/>
    </source>
</evidence>
<dbReference type="InterPro" id="IPR029025">
    <property type="entry name" value="T3SS_substrate_exporter_C"/>
</dbReference>
<keyword evidence="5 8" id="KW-1133">Transmembrane helix</keyword>
<dbReference type="PANTHER" id="PTHR30531">
    <property type="entry name" value="FLAGELLAR BIOSYNTHETIC PROTEIN FLHB"/>
    <property type="match status" value="1"/>
</dbReference>
<feature type="transmembrane region" description="Helical" evidence="8">
    <location>
        <begin position="182"/>
        <end position="204"/>
    </location>
</feature>
<sequence>MSEKTEQPTPKKIRDAREKGQVAQSKEVVSALLMCGIFALFVAMSDFYIRHFAAMIDVLAIVYELPFRAAFKMILNQLFDHAIAMLTPVIILVMITAIAANVGQFGFLISFESIKPEFKKINPAEGVKKIVSKKSLIEVLKSIVKILFLGFLIYQLLTDNINDFVKIPHCGISCLMPLVGSLFIQLFIYSALAFIIIAVFDFYFQKSQHIKQLMMSMDEIQREFKESEGDPEIKGKRKQMHKELMEEEVKPRVKSSTAVITNPTHVAVAIYYEKGVTPLPLVTAMGTDDNAQQMKRWARQADVPIMENIPLARGLLAKAAIDNYIPSDYIAPVVEVLKWVEQLKREQEAC</sequence>
<keyword evidence="10" id="KW-1185">Reference proteome</keyword>
<feature type="transmembrane region" description="Helical" evidence="8">
    <location>
        <begin position="139"/>
        <end position="157"/>
    </location>
</feature>